<feature type="region of interest" description="Disordered" evidence="1">
    <location>
        <begin position="290"/>
        <end position="319"/>
    </location>
</feature>
<evidence type="ECO:0000313" key="3">
    <source>
        <dbReference type="Proteomes" id="UP001159363"/>
    </source>
</evidence>
<evidence type="ECO:0000313" key="2">
    <source>
        <dbReference type="EMBL" id="KAJ8868065.1"/>
    </source>
</evidence>
<accession>A0ABQ9G6I2</accession>
<sequence length="340" mass="36900">MEWGEASLARSGVRRAISADPQRAPQIPQWLENCLSGARYANHASGISPDSPGFKHVSGEVSGINEYLLVAGNGPEKKVFVMLNFKVSINFSNHVKTTVLEYEIKLQETMSCNVLQKRQHLSTTLQNMNLLLAPATALLNLLKITEEGEHGCAVLDRALSVLSLHEELAELARARPVLPRHHVDAVRVCRRSLPDQPVVCNTTHLASQHSLPRYPAHLHCLCDTTVNHLGITVGEFRKVISGEAGLATRGRGNEGGLSHYSLGGLVADISSSRTLGGGVRCATLSYGYTPPPSPANQSAPRHSSQTSEAGFTTARRVRTSPSRAIYNQTSYVRRTFIAAN</sequence>
<keyword evidence="3" id="KW-1185">Reference proteome</keyword>
<dbReference type="Proteomes" id="UP001159363">
    <property type="component" value="Chromosome 14"/>
</dbReference>
<evidence type="ECO:0000256" key="1">
    <source>
        <dbReference type="SAM" id="MobiDB-lite"/>
    </source>
</evidence>
<name>A0ABQ9G6I2_9NEOP</name>
<dbReference type="EMBL" id="JARBHB010000015">
    <property type="protein sequence ID" value="KAJ8868065.1"/>
    <property type="molecule type" value="Genomic_DNA"/>
</dbReference>
<protein>
    <submittedName>
        <fullName evidence="2">Uncharacterized protein</fullName>
    </submittedName>
</protein>
<feature type="compositionally biased region" description="Polar residues" evidence="1">
    <location>
        <begin position="295"/>
        <end position="310"/>
    </location>
</feature>
<proteinExistence type="predicted"/>
<reference evidence="2 3" key="1">
    <citation type="submission" date="2023-02" db="EMBL/GenBank/DDBJ databases">
        <title>LHISI_Scaffold_Assembly.</title>
        <authorList>
            <person name="Stuart O.P."/>
            <person name="Cleave R."/>
            <person name="Magrath M.J.L."/>
            <person name="Mikheyev A.S."/>
        </authorList>
    </citation>
    <scope>NUCLEOTIDE SEQUENCE [LARGE SCALE GENOMIC DNA]</scope>
    <source>
        <strain evidence="2">Daus_M_001</strain>
        <tissue evidence="2">Leg muscle</tissue>
    </source>
</reference>
<organism evidence="2 3">
    <name type="scientific">Dryococelus australis</name>
    <dbReference type="NCBI Taxonomy" id="614101"/>
    <lineage>
        <taxon>Eukaryota</taxon>
        <taxon>Metazoa</taxon>
        <taxon>Ecdysozoa</taxon>
        <taxon>Arthropoda</taxon>
        <taxon>Hexapoda</taxon>
        <taxon>Insecta</taxon>
        <taxon>Pterygota</taxon>
        <taxon>Neoptera</taxon>
        <taxon>Polyneoptera</taxon>
        <taxon>Phasmatodea</taxon>
        <taxon>Verophasmatodea</taxon>
        <taxon>Anareolatae</taxon>
        <taxon>Phasmatidae</taxon>
        <taxon>Eurycanthinae</taxon>
        <taxon>Dryococelus</taxon>
    </lineage>
</organism>
<gene>
    <name evidence="2" type="ORF">PR048_031874</name>
</gene>
<comment type="caution">
    <text evidence="2">The sequence shown here is derived from an EMBL/GenBank/DDBJ whole genome shotgun (WGS) entry which is preliminary data.</text>
</comment>